<gene>
    <name evidence="1" type="ORF">TNCT_102151</name>
</gene>
<dbReference type="Proteomes" id="UP000887116">
    <property type="component" value="Unassembled WGS sequence"/>
</dbReference>
<organism evidence="1 2">
    <name type="scientific">Trichonephila clavata</name>
    <name type="common">Joro spider</name>
    <name type="synonym">Nephila clavata</name>
    <dbReference type="NCBI Taxonomy" id="2740835"/>
    <lineage>
        <taxon>Eukaryota</taxon>
        <taxon>Metazoa</taxon>
        <taxon>Ecdysozoa</taxon>
        <taxon>Arthropoda</taxon>
        <taxon>Chelicerata</taxon>
        <taxon>Arachnida</taxon>
        <taxon>Araneae</taxon>
        <taxon>Araneomorphae</taxon>
        <taxon>Entelegynae</taxon>
        <taxon>Araneoidea</taxon>
        <taxon>Nephilidae</taxon>
        <taxon>Trichonephila</taxon>
    </lineage>
</organism>
<dbReference type="EMBL" id="BMAO01014648">
    <property type="protein sequence ID" value="GFQ96235.1"/>
    <property type="molecule type" value="Genomic_DNA"/>
</dbReference>
<keyword evidence="2" id="KW-1185">Reference proteome</keyword>
<comment type="caution">
    <text evidence="1">The sequence shown here is derived from an EMBL/GenBank/DDBJ whole genome shotgun (WGS) entry which is preliminary data.</text>
</comment>
<evidence type="ECO:0000313" key="1">
    <source>
        <dbReference type="EMBL" id="GFQ96235.1"/>
    </source>
</evidence>
<evidence type="ECO:0000313" key="2">
    <source>
        <dbReference type="Proteomes" id="UP000887116"/>
    </source>
</evidence>
<name>A0A8X6G415_TRICU</name>
<proteinExistence type="predicted"/>
<protein>
    <submittedName>
        <fullName evidence="1">Uncharacterized protein</fullName>
    </submittedName>
</protein>
<sequence length="99" mass="11417">MLSYGNHFTPPVSFRLRNESFLLRLTKASQVEISSIMFFCVNWFCTQTSNFCLNSALGKWFKTVRYYGHSLAPGCATTTTMPVTCHFCDFMDLFDDDRT</sequence>
<reference evidence="1" key="1">
    <citation type="submission" date="2020-07" db="EMBL/GenBank/DDBJ databases">
        <title>Multicomponent nature underlies the extraordinary mechanical properties of spider dragline silk.</title>
        <authorList>
            <person name="Kono N."/>
            <person name="Nakamura H."/>
            <person name="Mori M."/>
            <person name="Yoshida Y."/>
            <person name="Ohtoshi R."/>
            <person name="Malay A.D."/>
            <person name="Moran D.A.P."/>
            <person name="Tomita M."/>
            <person name="Numata K."/>
            <person name="Arakawa K."/>
        </authorList>
    </citation>
    <scope>NUCLEOTIDE SEQUENCE</scope>
</reference>
<accession>A0A8X6G415</accession>
<dbReference type="AlphaFoldDB" id="A0A8X6G415"/>